<keyword evidence="1" id="KW-0472">Membrane</keyword>
<keyword evidence="3" id="KW-1185">Reference proteome</keyword>
<dbReference type="PANTHER" id="PTHR36832">
    <property type="entry name" value="SLR1174 PROTEIN-RELATED"/>
    <property type="match status" value="1"/>
</dbReference>
<feature type="transmembrane region" description="Helical" evidence="1">
    <location>
        <begin position="59"/>
        <end position="79"/>
    </location>
</feature>
<evidence type="ECO:0000313" key="2">
    <source>
        <dbReference type="EMBL" id="MRG95249.1"/>
    </source>
</evidence>
<accession>A0A6N7PTK5</accession>
<dbReference type="RefSeq" id="WP_153822061.1">
    <property type="nucleotide sequence ID" value="NZ_WJIE01000007.1"/>
</dbReference>
<feature type="transmembrane region" description="Helical" evidence="1">
    <location>
        <begin position="173"/>
        <end position="193"/>
    </location>
</feature>
<protein>
    <submittedName>
        <fullName evidence="2">ABC transporter permease</fullName>
    </submittedName>
</protein>
<feature type="transmembrane region" description="Helical" evidence="1">
    <location>
        <begin position="26"/>
        <end position="47"/>
    </location>
</feature>
<feature type="transmembrane region" description="Helical" evidence="1">
    <location>
        <begin position="234"/>
        <end position="253"/>
    </location>
</feature>
<dbReference type="EMBL" id="WJIE01000007">
    <property type="protein sequence ID" value="MRG95249.1"/>
    <property type="molecule type" value="Genomic_DNA"/>
</dbReference>
<dbReference type="AlphaFoldDB" id="A0A6N7PTK5"/>
<keyword evidence="1" id="KW-0812">Transmembrane</keyword>
<organism evidence="2 3">
    <name type="scientific">Polyangium spumosum</name>
    <dbReference type="NCBI Taxonomy" id="889282"/>
    <lineage>
        <taxon>Bacteria</taxon>
        <taxon>Pseudomonadati</taxon>
        <taxon>Myxococcota</taxon>
        <taxon>Polyangia</taxon>
        <taxon>Polyangiales</taxon>
        <taxon>Polyangiaceae</taxon>
        <taxon>Polyangium</taxon>
    </lineage>
</organism>
<evidence type="ECO:0000256" key="1">
    <source>
        <dbReference type="SAM" id="Phobius"/>
    </source>
</evidence>
<comment type="caution">
    <text evidence="2">The sequence shown here is derived from an EMBL/GenBank/DDBJ whole genome shotgun (WGS) entry which is preliminary data.</text>
</comment>
<evidence type="ECO:0000313" key="3">
    <source>
        <dbReference type="Proteomes" id="UP000440224"/>
    </source>
</evidence>
<name>A0A6N7PTK5_9BACT</name>
<reference evidence="2 3" key="1">
    <citation type="submission" date="2019-10" db="EMBL/GenBank/DDBJ databases">
        <title>A soil myxobacterium in the family Polyangiaceae.</title>
        <authorList>
            <person name="Li Y."/>
            <person name="Wang J."/>
        </authorList>
    </citation>
    <scope>NUCLEOTIDE SEQUENCE [LARGE SCALE GENOMIC DNA]</scope>
    <source>
        <strain evidence="2 3">DSM 14734</strain>
    </source>
</reference>
<feature type="transmembrane region" description="Helical" evidence="1">
    <location>
        <begin position="139"/>
        <end position="167"/>
    </location>
</feature>
<gene>
    <name evidence="2" type="ORF">GF068_25510</name>
</gene>
<proteinExistence type="predicted"/>
<dbReference type="OrthoDB" id="8582979at2"/>
<sequence length="261" mass="28459">MSVLGAYPTLLRVGFSAALAYRAELVIWMLTTTMPLVSLSIWTAVASEAPVGRYGPGEFVGYFLAALVVRQVTGSWLVWEMNQEIRQGTLSQRLLKPIHPLWMYSAENLAALPLRAALCLPVVVVAVVYADLTRSGPLLVIFFASLLGAWLINFFTMAIIGSLAFFLESSTSVFELWLITFMLLSGYVVPLELFPGWVRGVAEALPFRYTLGFPVEVVIGLVDLETALRGLAVQWAYAASAAVASILVFRAGVRRFGAFGG</sequence>
<dbReference type="InterPro" id="IPR010390">
    <property type="entry name" value="ABC-2_transporter-like"/>
</dbReference>
<dbReference type="Pfam" id="PF06182">
    <property type="entry name" value="ABC2_membrane_6"/>
    <property type="match status" value="1"/>
</dbReference>
<dbReference type="Proteomes" id="UP000440224">
    <property type="component" value="Unassembled WGS sequence"/>
</dbReference>
<feature type="transmembrane region" description="Helical" evidence="1">
    <location>
        <begin position="112"/>
        <end position="132"/>
    </location>
</feature>
<feature type="transmembrane region" description="Helical" evidence="1">
    <location>
        <begin position="205"/>
        <end position="222"/>
    </location>
</feature>
<dbReference type="PANTHER" id="PTHR36832:SF1">
    <property type="entry name" value="SLR1174 PROTEIN"/>
    <property type="match status" value="1"/>
</dbReference>
<keyword evidence="1" id="KW-1133">Transmembrane helix</keyword>